<gene>
    <name evidence="2" type="ORF">RFEPED_1218</name>
</gene>
<comment type="caution">
    <text evidence="2">The sequence shown here is derived from an EMBL/GenBank/DDBJ whole genome shotgun (WGS) entry which is preliminary data.</text>
</comment>
<dbReference type="PATRIC" id="fig|1359196.3.peg.1181"/>
<accession>A0A0F3MSW2</accession>
<dbReference type="GO" id="GO:0016740">
    <property type="term" value="F:transferase activity"/>
    <property type="evidence" value="ECO:0007669"/>
    <property type="project" value="UniProtKB-KW"/>
</dbReference>
<dbReference type="EMBL" id="LANQ01000001">
    <property type="protein sequence ID" value="KJV58825.1"/>
    <property type="molecule type" value="Genomic_DNA"/>
</dbReference>
<dbReference type="Pfam" id="PF08780">
    <property type="entry name" value="NTase_sub_bind"/>
    <property type="match status" value="1"/>
</dbReference>
<organism evidence="2 3">
    <name type="scientific">Rickettsia felis str. Pedreira</name>
    <dbReference type="NCBI Taxonomy" id="1359196"/>
    <lineage>
        <taxon>Bacteria</taxon>
        <taxon>Pseudomonadati</taxon>
        <taxon>Pseudomonadota</taxon>
        <taxon>Alphaproteobacteria</taxon>
        <taxon>Rickettsiales</taxon>
        <taxon>Rickettsiaceae</taxon>
        <taxon>Rickettsieae</taxon>
        <taxon>Rickettsia</taxon>
        <taxon>spotted fever group</taxon>
    </lineage>
</organism>
<evidence type="ECO:0000313" key="2">
    <source>
        <dbReference type="EMBL" id="KJV58825.1"/>
    </source>
</evidence>
<sequence length="67" mass="7901">MLTDRNMTSHTYDKKLADEIYSRIRNYVPELKKLLNIPRVNEESVYEDQLQKEQGVHKARSGAYTNT</sequence>
<protein>
    <submittedName>
        <fullName evidence="2">Nucleotidyltransferase substrate binding like family protein</fullName>
    </submittedName>
</protein>
<dbReference type="InterPro" id="IPR010235">
    <property type="entry name" value="HepT"/>
</dbReference>
<keyword evidence="2" id="KW-0808">Transferase</keyword>
<evidence type="ECO:0000313" key="3">
    <source>
        <dbReference type="Proteomes" id="UP000033475"/>
    </source>
</evidence>
<feature type="region of interest" description="Disordered" evidence="1">
    <location>
        <begin position="48"/>
        <end position="67"/>
    </location>
</feature>
<evidence type="ECO:0000256" key="1">
    <source>
        <dbReference type="SAM" id="MobiDB-lite"/>
    </source>
</evidence>
<reference evidence="2 3" key="1">
    <citation type="submission" date="2015-01" db="EMBL/GenBank/DDBJ databases">
        <title>Genome Sequencing of Rickettsiales.</title>
        <authorList>
            <person name="Daugherty S.C."/>
            <person name="Su Q."/>
            <person name="Abolude K."/>
            <person name="Beier-Sexton M."/>
            <person name="Carlyon J.A."/>
            <person name="Carter R."/>
            <person name="Day N.P."/>
            <person name="Dumler S.J."/>
            <person name="Dyachenko V."/>
            <person name="Godinez A."/>
            <person name="Kurtti T.J."/>
            <person name="Lichay M."/>
            <person name="Mullins K.E."/>
            <person name="Ott S."/>
            <person name="Pappas-Brown V."/>
            <person name="Paris D.H."/>
            <person name="Patel P."/>
            <person name="Richards A.L."/>
            <person name="Sadzewicz L."/>
            <person name="Sears K."/>
            <person name="Seidman D."/>
            <person name="Sengamalay N."/>
            <person name="Stenos J."/>
            <person name="Tallon L.J."/>
            <person name="Vincent G."/>
            <person name="Fraser C.M."/>
            <person name="Munderloh U."/>
            <person name="Dunning-Hotopp J.C."/>
        </authorList>
    </citation>
    <scope>NUCLEOTIDE SEQUENCE [LARGE SCALE GENOMIC DNA]</scope>
    <source>
        <strain evidence="2 3">Pedreira</strain>
    </source>
</reference>
<dbReference type="Gene3D" id="1.20.120.330">
    <property type="entry name" value="Nucleotidyltransferases domain 2"/>
    <property type="match status" value="1"/>
</dbReference>
<proteinExistence type="predicted"/>
<dbReference type="SUPFAM" id="SSF81593">
    <property type="entry name" value="Nucleotidyltransferase substrate binding subunit/domain"/>
    <property type="match status" value="1"/>
</dbReference>
<name>A0A0F3MSW2_RICFI</name>
<dbReference type="AlphaFoldDB" id="A0A0F3MSW2"/>
<dbReference type="Proteomes" id="UP000033475">
    <property type="component" value="Unassembled WGS sequence"/>
</dbReference>